<reference evidence="1 2" key="1">
    <citation type="submission" date="2022-11" db="EMBL/GenBank/DDBJ databases">
        <title>Minimal conservation of predation-associated metabolite biosynthetic gene clusters underscores biosynthetic potential of Myxococcota including descriptions for ten novel species: Archangium lansinium sp. nov., Myxococcus landrumus sp. nov., Nannocystis bai.</title>
        <authorList>
            <person name="Ahearne A."/>
            <person name="Stevens C."/>
            <person name="Dowd S."/>
        </authorList>
    </citation>
    <scope>NUCLEOTIDE SEQUENCE [LARGE SCALE GENOMIC DNA]</scope>
    <source>
        <strain evidence="1 2">BB15-2</strain>
    </source>
</reference>
<keyword evidence="2" id="KW-1185">Reference proteome</keyword>
<comment type="caution">
    <text evidence="1">The sequence shown here is derived from an EMBL/GenBank/DDBJ whole genome shotgun (WGS) entry which is preliminary data.</text>
</comment>
<dbReference type="Proteomes" id="UP001221686">
    <property type="component" value="Unassembled WGS sequence"/>
</dbReference>
<gene>
    <name evidence="1" type="ORF">POL25_10500</name>
</gene>
<name>A0ABT5DW55_9BACT</name>
<dbReference type="RefSeq" id="WP_272085811.1">
    <property type="nucleotide sequence ID" value="NZ_JAQNDL010000001.1"/>
</dbReference>
<proteinExistence type="predicted"/>
<evidence type="ECO:0000313" key="2">
    <source>
        <dbReference type="Proteomes" id="UP001221686"/>
    </source>
</evidence>
<dbReference type="EMBL" id="JAQNDL010000001">
    <property type="protein sequence ID" value="MDC0717324.1"/>
    <property type="molecule type" value="Genomic_DNA"/>
</dbReference>
<evidence type="ECO:0000313" key="1">
    <source>
        <dbReference type="EMBL" id="MDC0717324.1"/>
    </source>
</evidence>
<sequence>MLEVVDVVEVVTSTALVEDVVVDVVDVEGFALPVPTSLLAVPNGEPSGAAALQPTK</sequence>
<accession>A0ABT5DW55</accession>
<organism evidence="1 2">
    <name type="scientific">Nannocystis bainbridge</name>
    <dbReference type="NCBI Taxonomy" id="2995303"/>
    <lineage>
        <taxon>Bacteria</taxon>
        <taxon>Pseudomonadati</taxon>
        <taxon>Myxococcota</taxon>
        <taxon>Polyangia</taxon>
        <taxon>Nannocystales</taxon>
        <taxon>Nannocystaceae</taxon>
        <taxon>Nannocystis</taxon>
    </lineage>
</organism>
<protein>
    <submittedName>
        <fullName evidence="1">Uncharacterized protein</fullName>
    </submittedName>
</protein>